<evidence type="ECO:0000313" key="2">
    <source>
        <dbReference type="Proteomes" id="UP000032233"/>
    </source>
</evidence>
<dbReference type="InParanoid" id="A0A0D2J036"/>
<evidence type="ECO:0000313" key="1">
    <source>
        <dbReference type="EMBL" id="KIX11584.1"/>
    </source>
</evidence>
<comment type="caution">
    <text evidence="1">The sequence shown here is derived from an EMBL/GenBank/DDBJ whole genome shotgun (WGS) entry which is preliminary data.</text>
</comment>
<protein>
    <submittedName>
        <fullName evidence="1">Uncharacterized protein</fullName>
    </submittedName>
</protein>
<organism evidence="1 2">
    <name type="scientific">Dethiosulfatarculus sandiegensis</name>
    <dbReference type="NCBI Taxonomy" id="1429043"/>
    <lineage>
        <taxon>Bacteria</taxon>
        <taxon>Pseudomonadati</taxon>
        <taxon>Thermodesulfobacteriota</taxon>
        <taxon>Desulfarculia</taxon>
        <taxon>Desulfarculales</taxon>
        <taxon>Desulfarculaceae</taxon>
        <taxon>Dethiosulfatarculus</taxon>
    </lineage>
</organism>
<proteinExistence type="predicted"/>
<dbReference type="EMBL" id="AZAC01000056">
    <property type="protein sequence ID" value="KIX11584.1"/>
    <property type="molecule type" value="Genomic_DNA"/>
</dbReference>
<sequence length="69" mass="7517">MKQRARTGLFLTLARQAGIKSNLSVGLWFLPGLPPRAIGSGQEFFRQGVDIGLGCFLSRLGLDQVDLEV</sequence>
<reference evidence="1 2" key="1">
    <citation type="submission" date="2013-11" db="EMBL/GenBank/DDBJ databases">
        <title>Metagenomic analysis of a methanogenic consortium involved in long chain n-alkane degradation.</title>
        <authorList>
            <person name="Davidova I.A."/>
            <person name="Callaghan A.V."/>
            <person name="Wawrik B."/>
            <person name="Pruitt S."/>
            <person name="Marks C."/>
            <person name="Duncan K.E."/>
            <person name="Suflita J.M."/>
        </authorList>
    </citation>
    <scope>NUCLEOTIDE SEQUENCE [LARGE SCALE GENOMIC DNA]</scope>
    <source>
        <strain evidence="1 2">SPR</strain>
    </source>
</reference>
<gene>
    <name evidence="1" type="ORF">X474_24710</name>
</gene>
<dbReference type="AlphaFoldDB" id="A0A0D2J036"/>
<keyword evidence="2" id="KW-1185">Reference proteome</keyword>
<name>A0A0D2J036_9BACT</name>
<accession>A0A0D2J036</accession>
<dbReference type="Proteomes" id="UP000032233">
    <property type="component" value="Unassembled WGS sequence"/>
</dbReference>